<dbReference type="GO" id="GO:0005737">
    <property type="term" value="C:cytoplasm"/>
    <property type="evidence" value="ECO:0007669"/>
    <property type="project" value="TreeGrafter"/>
</dbReference>
<dbReference type="GO" id="GO:0005834">
    <property type="term" value="C:heterotrimeric G-protein complex"/>
    <property type="evidence" value="ECO:0007669"/>
    <property type="project" value="TreeGrafter"/>
</dbReference>
<protein>
    <recommendedName>
        <fullName evidence="8">CxC2-like cysteine cluster KDZ transposase-associated domain-containing protein</fullName>
    </recommendedName>
</protein>
<dbReference type="InterPro" id="IPR040521">
    <property type="entry name" value="KDZ"/>
</dbReference>
<evidence type="ECO:0000256" key="4">
    <source>
        <dbReference type="ARBA" id="ARBA00023134"/>
    </source>
</evidence>
<feature type="binding site" evidence="6">
    <location>
        <position position="1028"/>
    </location>
    <ligand>
        <name>Mg(2+)</name>
        <dbReference type="ChEBI" id="CHEBI:18420"/>
    </ligand>
</feature>
<keyword evidence="4 5" id="KW-0342">GTP-binding</keyword>
<dbReference type="Gene3D" id="1.10.400.10">
    <property type="entry name" value="GI Alpha 1, domain 2-like"/>
    <property type="match status" value="1"/>
</dbReference>
<feature type="compositionally biased region" description="Acidic residues" evidence="7">
    <location>
        <begin position="822"/>
        <end position="836"/>
    </location>
</feature>
<dbReference type="Pfam" id="PF00503">
    <property type="entry name" value="G-alpha"/>
    <property type="match status" value="1"/>
</dbReference>
<proteinExistence type="predicted"/>
<keyword evidence="10" id="KW-1185">Reference proteome</keyword>
<keyword evidence="1 6" id="KW-0479">Metal-binding</keyword>
<dbReference type="GO" id="GO:0005525">
    <property type="term" value="F:GTP binding"/>
    <property type="evidence" value="ECO:0007669"/>
    <property type="project" value="UniProtKB-KW"/>
</dbReference>
<dbReference type="GO" id="GO:0003924">
    <property type="term" value="F:GTPase activity"/>
    <property type="evidence" value="ECO:0007669"/>
    <property type="project" value="InterPro"/>
</dbReference>
<dbReference type="GO" id="GO:0031683">
    <property type="term" value="F:G-protein beta/gamma-subunit complex binding"/>
    <property type="evidence" value="ECO:0007669"/>
    <property type="project" value="InterPro"/>
</dbReference>
<dbReference type="OrthoDB" id="3192989at2759"/>
<feature type="compositionally biased region" description="Basic residues" evidence="7">
    <location>
        <begin position="1"/>
        <end position="14"/>
    </location>
</feature>
<feature type="region of interest" description="Disordered" evidence="7">
    <location>
        <begin position="1"/>
        <end position="27"/>
    </location>
</feature>
<keyword evidence="2 5" id="KW-0547">Nucleotide-binding</keyword>
<feature type="compositionally biased region" description="Polar residues" evidence="7">
    <location>
        <begin position="72"/>
        <end position="81"/>
    </location>
</feature>
<accession>A0A8I2YTB8</accession>
<dbReference type="SMART" id="SM00275">
    <property type="entry name" value="G_alpha"/>
    <property type="match status" value="1"/>
</dbReference>
<dbReference type="PROSITE" id="PS51882">
    <property type="entry name" value="G_ALPHA"/>
    <property type="match status" value="1"/>
</dbReference>
<name>A0A8I2YTB8_9AGAM</name>
<sequence>MSPPRKSKRARYTTHRPDGASRGTGSMVVFTSTRTRRGKVRYQEVDTSSYYQALETLDEEDTSRRKIPKTPSECQGTTSTDFPPEAGDFWEDSESQTLRRTKTQNDYLSEWIPWRSPYLDIILQSEAPLQLSQDCSGCSEAKGTIQCMSCFGNHAWCSSCAIKAHYSLPFHRLEQWNGHFYDRVSLQDLGYILYLGHGGNPCPSEGLERMPNMSSQHFTVVDSAGIFVHTVKWCQCKGATQEDKHLELLRERLFPAIITNPQTAFTFDVLEEFLIDSLECKTSTFSFYQKLRRMTSNAFPDSVPVGLFIFISKKNISSSSLPCQDHYRELMRVSREWRDLTNCKRAGFGHNSDRSPGHGDLAIFCAACPQPGINLPNDWKNRYPSDTVALQYVVDGNFTAQHMKMKRPQDDVSLSDGLAYMVEDEPYQRHVASAGENMERSTCQNHWAVNEANILRSNLRATGIGATACARHGCFVPHAIVDFYKGEQQKNIDYSVCQALAYHSAGLKRALVVYDVACQWSINFHRQVESYNILSLPSEMDIVPTVGKFHLSAHKPTCFPRFSLMFIPGAGHVDGEILETLWAPFNKISPSARAMSLAHRQEVYDDHMRDLNWKKLVGLVKSLCRKYKTVAAGVQSTEEPFKELSASLDENKVREWTTLVLKGACNRGEALDIYALRMDKAPTLAEIRLHLTQSSVRSTQIQESINWLVEDIDIENSQYVVMSYILDVQGNTSLCRDALRAEIRCLPSSPSTAQKTAIAVKRQRLLARIMKFNQKAAPVAAGLNLGSLEIVADDHFFCKEENSEAIDEDIEILFWQAGKEDDKEEEDPGEDGEDNLSDANPESIKLYMPSSFGAVALQEAGLLPLVEEEIQLRIGQANDSLEKLRNDLGEKSILYRINRRSSTSNRTDTRSKQDIRRVGLKVNRDVRSYLRAVNALTSMDAGKTVLGKYKIITREDLGLSKDITEENRFGQSSHVLPWFWRMEGFADRSSSDWNDEFLRVSWLKAKARYERWEEELVMVKCSGESGKSTIIKQMRIIHQNGFTDEELMTYRPTIYRNTLDSAQAIVLATRKIGLEYIDPNNRVNAEHIFDYHIDLSPSFELSPKIAEAIHQLWQDLIIPKVMDHTSEFYLMELSTSSPMSSA</sequence>
<evidence type="ECO:0000256" key="3">
    <source>
        <dbReference type="ARBA" id="ARBA00022842"/>
    </source>
</evidence>
<evidence type="ECO:0000313" key="10">
    <source>
        <dbReference type="Proteomes" id="UP000683000"/>
    </source>
</evidence>
<dbReference type="InterPro" id="IPR001019">
    <property type="entry name" value="Gprotein_alpha_su"/>
</dbReference>
<feature type="domain" description="CxC2-like cysteine cluster KDZ transposase-associated" evidence="8">
    <location>
        <begin position="186"/>
        <end position="298"/>
    </location>
</feature>
<feature type="binding site" evidence="5">
    <location>
        <begin position="1024"/>
        <end position="1029"/>
    </location>
    <ligand>
        <name>GTP</name>
        <dbReference type="ChEBI" id="CHEBI:37565"/>
    </ligand>
</feature>
<dbReference type="GO" id="GO:0007189">
    <property type="term" value="P:adenylate cyclase-activating G protein-coupled receptor signaling pathway"/>
    <property type="evidence" value="ECO:0007669"/>
    <property type="project" value="TreeGrafter"/>
</dbReference>
<evidence type="ECO:0000313" key="9">
    <source>
        <dbReference type="EMBL" id="KAG6377669.1"/>
    </source>
</evidence>
<dbReference type="PANTHER" id="PTHR10218:SF369">
    <property type="entry name" value="GUANINE NUCLEOTIDE-BINDING PROTEIN ALPHA-2 SUBUNIT"/>
    <property type="match status" value="1"/>
</dbReference>
<organism evidence="9 10">
    <name type="scientific">Boletus reticuloceps</name>
    <dbReference type="NCBI Taxonomy" id="495285"/>
    <lineage>
        <taxon>Eukaryota</taxon>
        <taxon>Fungi</taxon>
        <taxon>Dikarya</taxon>
        <taxon>Basidiomycota</taxon>
        <taxon>Agaricomycotina</taxon>
        <taxon>Agaricomycetes</taxon>
        <taxon>Agaricomycetidae</taxon>
        <taxon>Boletales</taxon>
        <taxon>Boletineae</taxon>
        <taxon>Boletaceae</taxon>
        <taxon>Boletoideae</taxon>
        <taxon>Boletus</taxon>
    </lineage>
</organism>
<dbReference type="InterPro" id="IPR041457">
    <property type="entry name" value="CxC2_KDZ-assoc"/>
</dbReference>
<evidence type="ECO:0000256" key="2">
    <source>
        <dbReference type="ARBA" id="ARBA00022741"/>
    </source>
</evidence>
<comment type="caution">
    <text evidence="9">The sequence shown here is derived from an EMBL/GenBank/DDBJ whole genome shotgun (WGS) entry which is preliminary data.</text>
</comment>
<feature type="region of interest" description="Disordered" evidence="7">
    <location>
        <begin position="820"/>
        <end position="841"/>
    </location>
</feature>
<evidence type="ECO:0000256" key="7">
    <source>
        <dbReference type="SAM" id="MobiDB-lite"/>
    </source>
</evidence>
<evidence type="ECO:0000256" key="1">
    <source>
        <dbReference type="ARBA" id="ARBA00022723"/>
    </source>
</evidence>
<dbReference type="Pfam" id="PF18758">
    <property type="entry name" value="KDZ"/>
    <property type="match status" value="1"/>
</dbReference>
<evidence type="ECO:0000256" key="5">
    <source>
        <dbReference type="PIRSR" id="PIRSR601019-1"/>
    </source>
</evidence>
<reference evidence="9" key="1">
    <citation type="submission" date="2021-03" db="EMBL/GenBank/DDBJ databases">
        <title>Evolutionary innovations through gain and loss of genes in the ectomycorrhizal Boletales.</title>
        <authorList>
            <person name="Wu G."/>
            <person name="Miyauchi S."/>
            <person name="Morin E."/>
            <person name="Yang Z.-L."/>
            <person name="Xu J."/>
            <person name="Martin F.M."/>
        </authorList>
    </citation>
    <scope>NUCLEOTIDE SEQUENCE</scope>
    <source>
        <strain evidence="9">BR01</strain>
    </source>
</reference>
<dbReference type="InterPro" id="IPR011025">
    <property type="entry name" value="GproteinA_insert"/>
</dbReference>
<dbReference type="Proteomes" id="UP000683000">
    <property type="component" value="Unassembled WGS sequence"/>
</dbReference>
<dbReference type="EMBL" id="JAGFBS010000008">
    <property type="protein sequence ID" value="KAG6377669.1"/>
    <property type="molecule type" value="Genomic_DNA"/>
</dbReference>
<evidence type="ECO:0000259" key="8">
    <source>
        <dbReference type="Pfam" id="PF18803"/>
    </source>
</evidence>
<evidence type="ECO:0000256" key="6">
    <source>
        <dbReference type="PIRSR" id="PIRSR601019-2"/>
    </source>
</evidence>
<feature type="region of interest" description="Disordered" evidence="7">
    <location>
        <begin position="59"/>
        <end position="90"/>
    </location>
</feature>
<gene>
    <name evidence="9" type="ORF">JVT61DRAFT_14434</name>
</gene>
<dbReference type="Pfam" id="PF18803">
    <property type="entry name" value="CxC2"/>
    <property type="match status" value="1"/>
</dbReference>
<keyword evidence="3 6" id="KW-0460">Magnesium</keyword>
<dbReference type="SUPFAM" id="SSF47895">
    <property type="entry name" value="Transducin (alpha subunit), insertion domain"/>
    <property type="match status" value="1"/>
</dbReference>
<dbReference type="PANTHER" id="PTHR10218">
    <property type="entry name" value="GTP-BINDING PROTEIN ALPHA SUBUNIT"/>
    <property type="match status" value="1"/>
</dbReference>
<dbReference type="GO" id="GO:0046872">
    <property type="term" value="F:metal ion binding"/>
    <property type="evidence" value="ECO:0007669"/>
    <property type="project" value="UniProtKB-KW"/>
</dbReference>
<dbReference type="GO" id="GO:0001664">
    <property type="term" value="F:G protein-coupled receptor binding"/>
    <property type="evidence" value="ECO:0007669"/>
    <property type="project" value="TreeGrafter"/>
</dbReference>
<dbReference type="AlphaFoldDB" id="A0A8I2YTB8"/>